<organism evidence="1 2">
    <name type="scientific">[Candida] jaroonii</name>
    <dbReference type="NCBI Taxonomy" id="467808"/>
    <lineage>
        <taxon>Eukaryota</taxon>
        <taxon>Fungi</taxon>
        <taxon>Dikarya</taxon>
        <taxon>Ascomycota</taxon>
        <taxon>Saccharomycotina</taxon>
        <taxon>Pichiomycetes</taxon>
        <taxon>Debaryomycetaceae</taxon>
        <taxon>Yamadazyma</taxon>
    </lineage>
</organism>
<evidence type="ECO:0000313" key="2">
    <source>
        <dbReference type="Proteomes" id="UP001152531"/>
    </source>
</evidence>
<proteinExistence type="predicted"/>
<accession>A0ACA9YGF0</accession>
<protein>
    <submittedName>
        <fullName evidence="1">Uncharacterized protein</fullName>
    </submittedName>
</protein>
<dbReference type="Proteomes" id="UP001152531">
    <property type="component" value="Unassembled WGS sequence"/>
</dbReference>
<gene>
    <name evidence="1" type="ORF">CLIB1444_18S01002</name>
</gene>
<keyword evidence="2" id="KW-1185">Reference proteome</keyword>
<comment type="caution">
    <text evidence="1">The sequence shown here is derived from an EMBL/GenBank/DDBJ whole genome shotgun (WGS) entry which is preliminary data.</text>
</comment>
<dbReference type="EMBL" id="CALSDN010000018">
    <property type="protein sequence ID" value="CAH6723681.1"/>
    <property type="molecule type" value="Genomic_DNA"/>
</dbReference>
<evidence type="ECO:0000313" key="1">
    <source>
        <dbReference type="EMBL" id="CAH6723681.1"/>
    </source>
</evidence>
<sequence length="307" mass="35712">MGHPGRPRRRNKVPVIQNHIRQPPPPQQHVKQPVKEEPTNSLHDESDLISFRNDALSKLIQNQELLEIVTSKYIHTSKIKPPSSFPEHAKRPQELNDQELTAYLKTLGPEGTYFGDYEVMKFVTKKLTQESENQQEVKVEFSDEYTFQKNAVERIAKLTEDLNDEDSLNKLEDEYNQILKEYKEKHNKTLLNISGYKTYSVKNPNVQEAPKDYNPRSINSMININQNQPQNNMNNMNTNMNTEFDNNFMFQNNKNLDDINNLFQRQSNDNMVDDMGDLINFQGDEGDIIEGGAFDEDFLSQIDHSME</sequence>
<reference evidence="1" key="1">
    <citation type="submission" date="2022-06" db="EMBL/GenBank/DDBJ databases">
        <authorList>
            <person name="Legras J.-L."/>
            <person name="Devillers H."/>
            <person name="Grondin C."/>
        </authorList>
    </citation>
    <scope>NUCLEOTIDE SEQUENCE</scope>
    <source>
        <strain evidence="1">CLIB 1444</strain>
    </source>
</reference>
<name>A0ACA9YGF0_9ASCO</name>